<protein>
    <submittedName>
        <fullName evidence="1">Uncharacterized protein</fullName>
    </submittedName>
</protein>
<dbReference type="AlphaFoldDB" id="A0A2P5E5C0"/>
<accession>A0A2P5E5C0</accession>
<gene>
    <name evidence="1" type="ORF">PanWU01x14_002890</name>
</gene>
<sequence>MGMMMWKIIPCGKIRVSSIPILISFSNSRPSTFIVSLSSSSALSQPSARFHPLSLSALPSHSLSYSHADFTHPFSLSFSSAFPPSLFLSYPRLDLVHTTLSLRHAISASPLDVIISAWTRRTSKSRNLLVWLDAKE</sequence>
<organism evidence="1 2">
    <name type="scientific">Parasponia andersonii</name>
    <name type="common">Sponia andersonii</name>
    <dbReference type="NCBI Taxonomy" id="3476"/>
    <lineage>
        <taxon>Eukaryota</taxon>
        <taxon>Viridiplantae</taxon>
        <taxon>Streptophyta</taxon>
        <taxon>Embryophyta</taxon>
        <taxon>Tracheophyta</taxon>
        <taxon>Spermatophyta</taxon>
        <taxon>Magnoliopsida</taxon>
        <taxon>eudicotyledons</taxon>
        <taxon>Gunneridae</taxon>
        <taxon>Pentapetalae</taxon>
        <taxon>rosids</taxon>
        <taxon>fabids</taxon>
        <taxon>Rosales</taxon>
        <taxon>Cannabaceae</taxon>
        <taxon>Parasponia</taxon>
    </lineage>
</organism>
<dbReference type="Proteomes" id="UP000237105">
    <property type="component" value="Unassembled WGS sequence"/>
</dbReference>
<keyword evidence="2" id="KW-1185">Reference proteome</keyword>
<evidence type="ECO:0000313" key="1">
    <source>
        <dbReference type="EMBL" id="PON80733.1"/>
    </source>
</evidence>
<proteinExistence type="predicted"/>
<comment type="caution">
    <text evidence="1">The sequence shown here is derived from an EMBL/GenBank/DDBJ whole genome shotgun (WGS) entry which is preliminary data.</text>
</comment>
<name>A0A2P5E5C0_PARAD</name>
<evidence type="ECO:0000313" key="2">
    <source>
        <dbReference type="Proteomes" id="UP000237105"/>
    </source>
</evidence>
<reference evidence="2" key="1">
    <citation type="submission" date="2016-06" db="EMBL/GenBank/DDBJ databases">
        <title>Parallel loss of symbiosis genes in relatives of nitrogen-fixing non-legume Parasponia.</title>
        <authorList>
            <person name="Van Velzen R."/>
            <person name="Holmer R."/>
            <person name="Bu F."/>
            <person name="Rutten L."/>
            <person name="Van Zeijl A."/>
            <person name="Liu W."/>
            <person name="Santuari L."/>
            <person name="Cao Q."/>
            <person name="Sharma T."/>
            <person name="Shen D."/>
            <person name="Roswanjaya Y."/>
            <person name="Wardhani T."/>
            <person name="Kalhor M.S."/>
            <person name="Jansen J."/>
            <person name="Van den Hoogen J."/>
            <person name="Gungor B."/>
            <person name="Hartog M."/>
            <person name="Hontelez J."/>
            <person name="Verver J."/>
            <person name="Yang W.-C."/>
            <person name="Schijlen E."/>
            <person name="Repin R."/>
            <person name="Schilthuizen M."/>
            <person name="Schranz E."/>
            <person name="Heidstra R."/>
            <person name="Miyata K."/>
            <person name="Fedorova E."/>
            <person name="Kohlen W."/>
            <person name="Bisseling T."/>
            <person name="Smit S."/>
            <person name="Geurts R."/>
        </authorList>
    </citation>
    <scope>NUCLEOTIDE SEQUENCE [LARGE SCALE GENOMIC DNA]</scope>
    <source>
        <strain evidence="2">cv. WU1-14</strain>
    </source>
</reference>
<dbReference type="EMBL" id="JXTB01000001">
    <property type="protein sequence ID" value="PON80733.1"/>
    <property type="molecule type" value="Genomic_DNA"/>
</dbReference>